<feature type="transmembrane region" description="Helical" evidence="1">
    <location>
        <begin position="12"/>
        <end position="34"/>
    </location>
</feature>
<feature type="transmembrane region" description="Helical" evidence="1">
    <location>
        <begin position="253"/>
        <end position="273"/>
    </location>
</feature>
<keyword evidence="1" id="KW-1133">Transmembrane helix</keyword>
<reference evidence="2" key="1">
    <citation type="journal article" date="2014" name="Int. J. Syst. Evol. Microbiol.">
        <title>Complete genome sequence of Corynebacterium casei LMG S-19264T (=DSM 44701T), isolated from a smear-ripened cheese.</title>
        <authorList>
            <consortium name="US DOE Joint Genome Institute (JGI-PGF)"/>
            <person name="Walter F."/>
            <person name="Albersmeier A."/>
            <person name="Kalinowski J."/>
            <person name="Ruckert C."/>
        </authorList>
    </citation>
    <scope>NUCLEOTIDE SEQUENCE</scope>
    <source>
        <strain evidence="2">CGMCC 1.15493</strain>
    </source>
</reference>
<feature type="transmembrane region" description="Helical" evidence="1">
    <location>
        <begin position="293"/>
        <end position="313"/>
    </location>
</feature>
<evidence type="ECO:0000313" key="2">
    <source>
        <dbReference type="EMBL" id="GGD37688.1"/>
    </source>
</evidence>
<name>A0A916YB34_9HYPH</name>
<reference evidence="2" key="2">
    <citation type="submission" date="2020-09" db="EMBL/GenBank/DDBJ databases">
        <authorList>
            <person name="Sun Q."/>
            <person name="Zhou Y."/>
        </authorList>
    </citation>
    <scope>NUCLEOTIDE SEQUENCE</scope>
    <source>
        <strain evidence="2">CGMCC 1.15493</strain>
    </source>
</reference>
<organism evidence="2 3">
    <name type="scientific">Aureimonas glaciei</name>
    <dbReference type="NCBI Taxonomy" id="1776957"/>
    <lineage>
        <taxon>Bacteria</taxon>
        <taxon>Pseudomonadati</taxon>
        <taxon>Pseudomonadota</taxon>
        <taxon>Alphaproteobacteria</taxon>
        <taxon>Hyphomicrobiales</taxon>
        <taxon>Aurantimonadaceae</taxon>
        <taxon>Aureimonas</taxon>
    </lineage>
</organism>
<feature type="transmembrane region" description="Helical" evidence="1">
    <location>
        <begin position="112"/>
        <end position="136"/>
    </location>
</feature>
<evidence type="ECO:0008006" key="4">
    <source>
        <dbReference type="Google" id="ProtNLM"/>
    </source>
</evidence>
<dbReference type="AlphaFoldDB" id="A0A916YB34"/>
<proteinExistence type="predicted"/>
<keyword evidence="1" id="KW-0812">Transmembrane</keyword>
<feature type="transmembrane region" description="Helical" evidence="1">
    <location>
        <begin position="319"/>
        <end position="339"/>
    </location>
</feature>
<feature type="transmembrane region" description="Helical" evidence="1">
    <location>
        <begin position="81"/>
        <end position="100"/>
    </location>
</feature>
<feature type="transmembrane region" description="Helical" evidence="1">
    <location>
        <begin position="195"/>
        <end position="215"/>
    </location>
</feature>
<accession>A0A916YB34</accession>
<feature type="transmembrane region" description="Helical" evidence="1">
    <location>
        <begin position="148"/>
        <end position="175"/>
    </location>
</feature>
<evidence type="ECO:0000256" key="1">
    <source>
        <dbReference type="SAM" id="Phobius"/>
    </source>
</evidence>
<feature type="transmembrane region" description="Helical" evidence="1">
    <location>
        <begin position="227"/>
        <end position="247"/>
    </location>
</feature>
<dbReference type="Proteomes" id="UP000613160">
    <property type="component" value="Unassembled WGS sequence"/>
</dbReference>
<feature type="transmembrane region" description="Helical" evidence="1">
    <location>
        <begin position="375"/>
        <end position="394"/>
    </location>
</feature>
<comment type="caution">
    <text evidence="2">The sequence shown here is derived from an EMBL/GenBank/DDBJ whole genome shotgun (WGS) entry which is preliminary data.</text>
</comment>
<keyword evidence="1" id="KW-0472">Membrane</keyword>
<dbReference type="RefSeq" id="WP_188854754.1">
    <property type="nucleotide sequence ID" value="NZ_BMJJ01000014.1"/>
</dbReference>
<keyword evidence="3" id="KW-1185">Reference proteome</keyword>
<feature type="transmembrane region" description="Helical" evidence="1">
    <location>
        <begin position="46"/>
        <end position="69"/>
    </location>
</feature>
<evidence type="ECO:0000313" key="3">
    <source>
        <dbReference type="Proteomes" id="UP000613160"/>
    </source>
</evidence>
<protein>
    <recommendedName>
        <fullName evidence="4">Cbb3-type cytochrome c oxidase subunit I</fullName>
    </recommendedName>
</protein>
<dbReference type="EMBL" id="BMJJ01000014">
    <property type="protein sequence ID" value="GGD37688.1"/>
    <property type="molecule type" value="Genomic_DNA"/>
</dbReference>
<sequence>MSGATLSRWTMSYFAVALAFLVGGQAMMVLGFGYPVAGLRAPETLVIVHTLAIGWLGLLMSGALLQFVPVLVARPLSGGRLALPVLALIVAGLLCLLSGFQALAGGGEGATYALPAGAVLLSTGFALLIAIFAATLWRARPLPLPARFVAVGLASLAGTAALGSSFAFTHSGWLLGDGAAALLANGLSLHASLGLGGWMTFTAMGVSYRLLAMFMLSPESEHATQNLVWWVGVMALAVVAGAAPVVVFLEAGALEMLLLAAALGVAAVAVYGADVLRIYRRRKRRVMELNSRVSLGAFAALAATIAALGFVTLTNPSESGVAALIYLAVFGWLTGLGLAQLYKIVPFLTWLECYGPVLGRVPTPRVHDLVDEARAMRWFMLFFVAVAVATSALLAHQPTLFRLSAFCQMVATLGLIVEFARARRLAHVPLVSRLPAGALRPHLFLPPFPTRRSP</sequence>
<gene>
    <name evidence="2" type="ORF">GCM10011335_45530</name>
</gene>